<reference evidence="1" key="1">
    <citation type="journal article" date="2014" name="Front. Microbiol.">
        <title>High frequency of phylogenetically diverse reductive dehalogenase-homologous genes in deep subseafloor sedimentary metagenomes.</title>
        <authorList>
            <person name="Kawai M."/>
            <person name="Futagami T."/>
            <person name="Toyoda A."/>
            <person name="Takaki Y."/>
            <person name="Nishi S."/>
            <person name="Hori S."/>
            <person name="Arai W."/>
            <person name="Tsubouchi T."/>
            <person name="Morono Y."/>
            <person name="Uchiyama I."/>
            <person name="Ito T."/>
            <person name="Fujiyama A."/>
            <person name="Inagaki F."/>
            <person name="Takami H."/>
        </authorList>
    </citation>
    <scope>NUCLEOTIDE SEQUENCE</scope>
    <source>
        <strain evidence="1">Expedition CK06-06</strain>
    </source>
</reference>
<dbReference type="AlphaFoldDB" id="X1BSF9"/>
<accession>X1BSF9</accession>
<gene>
    <name evidence="1" type="ORF">S01H4_41372</name>
</gene>
<proteinExistence type="predicted"/>
<protein>
    <submittedName>
        <fullName evidence="1">Uncharacterized protein</fullName>
    </submittedName>
</protein>
<evidence type="ECO:0000313" key="1">
    <source>
        <dbReference type="EMBL" id="GAG98674.1"/>
    </source>
</evidence>
<feature type="non-terminal residue" evidence="1">
    <location>
        <position position="31"/>
    </location>
</feature>
<dbReference type="EMBL" id="BART01022621">
    <property type="protein sequence ID" value="GAG98674.1"/>
    <property type="molecule type" value="Genomic_DNA"/>
</dbReference>
<name>X1BSF9_9ZZZZ</name>
<comment type="caution">
    <text evidence="1">The sequence shown here is derived from an EMBL/GenBank/DDBJ whole genome shotgun (WGS) entry which is preliminary data.</text>
</comment>
<sequence>MGAIFAGCVTGTPLKKQTSDVGWVGSERPDE</sequence>
<organism evidence="1">
    <name type="scientific">marine sediment metagenome</name>
    <dbReference type="NCBI Taxonomy" id="412755"/>
    <lineage>
        <taxon>unclassified sequences</taxon>
        <taxon>metagenomes</taxon>
        <taxon>ecological metagenomes</taxon>
    </lineage>
</organism>